<comment type="caution">
    <text evidence="3">The sequence shown here is derived from an EMBL/GenBank/DDBJ whole genome shotgun (WGS) entry which is preliminary data.</text>
</comment>
<feature type="compositionally biased region" description="Polar residues" evidence="1">
    <location>
        <begin position="192"/>
        <end position="211"/>
    </location>
</feature>
<name>A0AAE0KBH0_9PEZI</name>
<gene>
    <name evidence="3" type="ORF">B0T24DRAFT_624472</name>
</gene>
<reference evidence="3" key="1">
    <citation type="journal article" date="2023" name="Mol. Phylogenet. Evol.">
        <title>Genome-scale phylogeny and comparative genomics of the fungal order Sordariales.</title>
        <authorList>
            <person name="Hensen N."/>
            <person name="Bonometti L."/>
            <person name="Westerberg I."/>
            <person name="Brannstrom I.O."/>
            <person name="Guillou S."/>
            <person name="Cros-Aarteil S."/>
            <person name="Calhoun S."/>
            <person name="Haridas S."/>
            <person name="Kuo A."/>
            <person name="Mondo S."/>
            <person name="Pangilinan J."/>
            <person name="Riley R."/>
            <person name="LaButti K."/>
            <person name="Andreopoulos B."/>
            <person name="Lipzen A."/>
            <person name="Chen C."/>
            <person name="Yan M."/>
            <person name="Daum C."/>
            <person name="Ng V."/>
            <person name="Clum A."/>
            <person name="Steindorff A."/>
            <person name="Ohm R.A."/>
            <person name="Martin F."/>
            <person name="Silar P."/>
            <person name="Natvig D.O."/>
            <person name="Lalanne C."/>
            <person name="Gautier V."/>
            <person name="Ament-Velasquez S.L."/>
            <person name="Kruys A."/>
            <person name="Hutchinson M.I."/>
            <person name="Powell A.J."/>
            <person name="Barry K."/>
            <person name="Miller A.N."/>
            <person name="Grigoriev I.V."/>
            <person name="Debuchy R."/>
            <person name="Gladieux P."/>
            <person name="Hiltunen Thoren M."/>
            <person name="Johannesson H."/>
        </authorList>
    </citation>
    <scope>NUCLEOTIDE SEQUENCE</scope>
    <source>
        <strain evidence="3">CBS 958.72</strain>
    </source>
</reference>
<feature type="region of interest" description="Disordered" evidence="1">
    <location>
        <begin position="192"/>
        <end position="216"/>
    </location>
</feature>
<evidence type="ECO:0000313" key="4">
    <source>
        <dbReference type="Proteomes" id="UP001287356"/>
    </source>
</evidence>
<organism evidence="3 4">
    <name type="scientific">Lasiosphaeria ovina</name>
    <dbReference type="NCBI Taxonomy" id="92902"/>
    <lineage>
        <taxon>Eukaryota</taxon>
        <taxon>Fungi</taxon>
        <taxon>Dikarya</taxon>
        <taxon>Ascomycota</taxon>
        <taxon>Pezizomycotina</taxon>
        <taxon>Sordariomycetes</taxon>
        <taxon>Sordariomycetidae</taxon>
        <taxon>Sordariales</taxon>
        <taxon>Lasiosphaeriaceae</taxon>
        <taxon>Lasiosphaeria</taxon>
    </lineage>
</organism>
<reference evidence="3" key="2">
    <citation type="submission" date="2023-06" db="EMBL/GenBank/DDBJ databases">
        <authorList>
            <consortium name="Lawrence Berkeley National Laboratory"/>
            <person name="Haridas S."/>
            <person name="Hensen N."/>
            <person name="Bonometti L."/>
            <person name="Westerberg I."/>
            <person name="Brannstrom I.O."/>
            <person name="Guillou S."/>
            <person name="Cros-Aarteil S."/>
            <person name="Calhoun S."/>
            <person name="Kuo A."/>
            <person name="Mondo S."/>
            <person name="Pangilinan J."/>
            <person name="Riley R."/>
            <person name="Labutti K."/>
            <person name="Andreopoulos B."/>
            <person name="Lipzen A."/>
            <person name="Chen C."/>
            <person name="Yanf M."/>
            <person name="Daum C."/>
            <person name="Ng V."/>
            <person name="Clum A."/>
            <person name="Steindorff A."/>
            <person name="Ohm R."/>
            <person name="Martin F."/>
            <person name="Silar P."/>
            <person name="Natvig D."/>
            <person name="Lalanne C."/>
            <person name="Gautier V."/>
            <person name="Ament-Velasquez S.L."/>
            <person name="Kruys A."/>
            <person name="Hutchinson M.I."/>
            <person name="Powell A.J."/>
            <person name="Barry K."/>
            <person name="Miller A.N."/>
            <person name="Grigoriev I.V."/>
            <person name="Debuchy R."/>
            <person name="Gladieux P."/>
            <person name="Thoren M.H."/>
            <person name="Johannesson H."/>
        </authorList>
    </citation>
    <scope>NUCLEOTIDE SEQUENCE</scope>
    <source>
        <strain evidence="3">CBS 958.72</strain>
    </source>
</reference>
<accession>A0AAE0KBH0</accession>
<feature type="region of interest" description="Disordered" evidence="1">
    <location>
        <begin position="42"/>
        <end position="61"/>
    </location>
</feature>
<feature type="chain" id="PRO_5042295295" evidence="2">
    <location>
        <begin position="22"/>
        <end position="283"/>
    </location>
</feature>
<feature type="signal peptide" evidence="2">
    <location>
        <begin position="1"/>
        <end position="21"/>
    </location>
</feature>
<dbReference type="EMBL" id="JAULSN010000004">
    <property type="protein sequence ID" value="KAK3373763.1"/>
    <property type="molecule type" value="Genomic_DNA"/>
</dbReference>
<evidence type="ECO:0000313" key="3">
    <source>
        <dbReference type="EMBL" id="KAK3373763.1"/>
    </source>
</evidence>
<keyword evidence="4" id="KW-1185">Reference proteome</keyword>
<dbReference type="Proteomes" id="UP001287356">
    <property type="component" value="Unassembled WGS sequence"/>
</dbReference>
<protein>
    <submittedName>
        <fullName evidence="3">Uncharacterized protein</fullName>
    </submittedName>
</protein>
<keyword evidence="2" id="KW-0732">Signal</keyword>
<evidence type="ECO:0000256" key="2">
    <source>
        <dbReference type="SAM" id="SignalP"/>
    </source>
</evidence>
<sequence length="283" mass="30221">MKPSCFLTAAPWWLLVLPGLGFPHLGPPDNFWAAALAVGERHHQPQQTISRTHGNHGRSGVDTTAQAATREADFHHDAGDAKWSCFLASRHGAAVDAGSLEDGLDSGEARVCDTTKGRWSQAWQMTSQTTWQVLNLTRAFETTSKALSLNFTLLQDSDGASQRCLMSIPNTGPKESWYHAWCKGSDNAGVGSNSVKSTGSNRITSSNNEYTGSNSNGKGVNGVIGDGVFTISWGYVNGSADGAVMTVCNPATGTDAWFGFDHVNTQQNFPSSPKETVYDTGCS</sequence>
<dbReference type="AlphaFoldDB" id="A0AAE0KBH0"/>
<evidence type="ECO:0000256" key="1">
    <source>
        <dbReference type="SAM" id="MobiDB-lite"/>
    </source>
</evidence>
<proteinExistence type="predicted"/>